<feature type="region of interest" description="Disordered" evidence="1">
    <location>
        <begin position="228"/>
        <end position="294"/>
    </location>
</feature>
<protein>
    <submittedName>
        <fullName evidence="3">Uncharacterized protein</fullName>
    </submittedName>
</protein>
<feature type="compositionally biased region" description="Polar residues" evidence="1">
    <location>
        <begin position="197"/>
        <end position="212"/>
    </location>
</feature>
<feature type="compositionally biased region" description="Pro residues" evidence="1">
    <location>
        <begin position="88"/>
        <end position="97"/>
    </location>
</feature>
<gene>
    <name evidence="3" type="ORF">SPHA_58435</name>
</gene>
<feature type="transmembrane region" description="Helical" evidence="2">
    <location>
        <begin position="12"/>
        <end position="40"/>
    </location>
</feature>
<feature type="compositionally biased region" description="Polar residues" evidence="1">
    <location>
        <begin position="114"/>
        <end position="125"/>
    </location>
</feature>
<name>A0A812DTR2_ACAPH</name>
<feature type="region of interest" description="Disordered" evidence="1">
    <location>
        <begin position="184"/>
        <end position="212"/>
    </location>
</feature>
<feature type="compositionally biased region" description="Polar residues" evidence="1">
    <location>
        <begin position="238"/>
        <end position="247"/>
    </location>
</feature>
<keyword evidence="4" id="KW-1185">Reference proteome</keyword>
<feature type="compositionally biased region" description="Polar residues" evidence="1">
    <location>
        <begin position="282"/>
        <end position="294"/>
    </location>
</feature>
<dbReference type="OrthoDB" id="8019798at2759"/>
<feature type="compositionally biased region" description="Low complexity" evidence="1">
    <location>
        <begin position="98"/>
        <end position="113"/>
    </location>
</feature>
<feature type="compositionally biased region" description="Pro residues" evidence="1">
    <location>
        <begin position="127"/>
        <end position="143"/>
    </location>
</feature>
<reference evidence="3" key="1">
    <citation type="submission" date="2021-01" db="EMBL/GenBank/DDBJ databases">
        <authorList>
            <person name="Li R."/>
            <person name="Bekaert M."/>
        </authorList>
    </citation>
    <scope>NUCLEOTIDE SEQUENCE</scope>
    <source>
        <strain evidence="3">Farmed</strain>
    </source>
</reference>
<keyword evidence="2" id="KW-0812">Transmembrane</keyword>
<proteinExistence type="predicted"/>
<dbReference type="Proteomes" id="UP000597762">
    <property type="component" value="Unassembled WGS sequence"/>
</dbReference>
<keyword evidence="2" id="KW-0472">Membrane</keyword>
<dbReference type="AlphaFoldDB" id="A0A812DTR2"/>
<accession>A0A812DTR2</accession>
<comment type="caution">
    <text evidence="3">The sequence shown here is derived from an EMBL/GenBank/DDBJ whole genome shotgun (WGS) entry which is preliminary data.</text>
</comment>
<evidence type="ECO:0000256" key="1">
    <source>
        <dbReference type="SAM" id="MobiDB-lite"/>
    </source>
</evidence>
<evidence type="ECO:0000313" key="3">
    <source>
        <dbReference type="EMBL" id="CAE1306138.1"/>
    </source>
</evidence>
<evidence type="ECO:0000256" key="2">
    <source>
        <dbReference type="SAM" id="Phobius"/>
    </source>
</evidence>
<organism evidence="3 4">
    <name type="scientific">Acanthosepion pharaonis</name>
    <name type="common">Pharaoh cuttlefish</name>
    <name type="synonym">Sepia pharaonis</name>
    <dbReference type="NCBI Taxonomy" id="158019"/>
    <lineage>
        <taxon>Eukaryota</taxon>
        <taxon>Metazoa</taxon>
        <taxon>Spiralia</taxon>
        <taxon>Lophotrochozoa</taxon>
        <taxon>Mollusca</taxon>
        <taxon>Cephalopoda</taxon>
        <taxon>Coleoidea</taxon>
        <taxon>Decapodiformes</taxon>
        <taxon>Sepiida</taxon>
        <taxon>Sepiina</taxon>
        <taxon>Sepiidae</taxon>
        <taxon>Acanthosepion</taxon>
    </lineage>
</organism>
<feature type="compositionally biased region" description="Low complexity" evidence="1">
    <location>
        <begin position="255"/>
        <end position="276"/>
    </location>
</feature>
<dbReference type="EMBL" id="CAHIKZ030003993">
    <property type="protein sequence ID" value="CAE1306138.1"/>
    <property type="molecule type" value="Genomic_DNA"/>
</dbReference>
<feature type="region of interest" description="Disordered" evidence="1">
    <location>
        <begin position="73"/>
        <end position="152"/>
    </location>
</feature>
<keyword evidence="2" id="KW-1133">Transmembrane helix</keyword>
<feature type="compositionally biased region" description="Low complexity" evidence="1">
    <location>
        <begin position="73"/>
        <end position="87"/>
    </location>
</feature>
<sequence length="366" mass="38427">MFLEGTVLTFATIILGGVLIIMGVLSIAFSLSVAVGLFLFHKGLDFYRRFHNQFLAVVGREVDNLRRQAAAANVNANARPQPNQTTPSSPPYTPSSPPSTRSTPSPNTNSPSSIGHTATSPISLQSPPAPPVSASAPSPPSPSEPVGVPAATSTHLPSTQVMAQVAPIVQSTTGAVQVTSVDTTQQTDSLVPPVCDAQTSPVSSGQSPEEVSTDTSVLLAGAIPARTISDGTHLRQRVSPTSNVTTPESDDRTLRAATAPPTLTSVSAMSSQDSSSVEACAHSSTSRDSSDVLNWESSSSSTLKIFFYHTSHGTIKNIKVVMKILLPPDILGQLHFCWSKGPRCSGLTCSVLIIKGHRFEAPLKKR</sequence>
<evidence type="ECO:0000313" key="4">
    <source>
        <dbReference type="Proteomes" id="UP000597762"/>
    </source>
</evidence>